<dbReference type="STRING" id="1160509.A0A3N4ITD5"/>
<evidence type="ECO:0000313" key="6">
    <source>
        <dbReference type="Proteomes" id="UP000275078"/>
    </source>
</evidence>
<dbReference type="PANTHER" id="PTHR21680:SF0">
    <property type="entry name" value="COILED-COIL DOMAIN-CONTAINING PROTEIN 124"/>
    <property type="match status" value="1"/>
</dbReference>
<dbReference type="PANTHER" id="PTHR21680">
    <property type="entry name" value="COILED-COIL DOMAIN-CONTAINING PROTEIN 124"/>
    <property type="match status" value="1"/>
</dbReference>
<feature type="region of interest" description="Disordered" evidence="3">
    <location>
        <begin position="1"/>
        <end position="87"/>
    </location>
</feature>
<dbReference type="GO" id="GO:0005634">
    <property type="term" value="C:nucleus"/>
    <property type="evidence" value="ECO:0007669"/>
    <property type="project" value="TreeGrafter"/>
</dbReference>
<dbReference type="Pfam" id="PF06244">
    <property type="entry name" value="Ccdc124"/>
    <property type="match status" value="1"/>
</dbReference>
<dbReference type="EMBL" id="ML119645">
    <property type="protein sequence ID" value="RPA87988.1"/>
    <property type="molecule type" value="Genomic_DNA"/>
</dbReference>
<evidence type="ECO:0000259" key="4">
    <source>
        <dbReference type="Pfam" id="PF06244"/>
    </source>
</evidence>
<accession>A0A3N4ITD5</accession>
<dbReference type="AlphaFoldDB" id="A0A3N4ITD5"/>
<dbReference type="InterPro" id="IPR010422">
    <property type="entry name" value="Ccdc124/Oxs1"/>
</dbReference>
<protein>
    <submittedName>
        <fullName evidence="5">DUF1014-domain-containing protein</fullName>
    </submittedName>
</protein>
<sequence>MRSTHHGPQEGELKEGRRKRQKGRRSQRQSRSRKPEEGRQEAEAKKREAAAKKAAREAALAEEEASIKTVKAAPKAGKKNAAPAKRAGGLDAALGQFEGGPSTISASGIDDALDALNLTTGQKAEVDRHPERRFKAAYAAYEERRLPEIKIEHPGLRQNQMKELIRKEFEKSEENPFNKAGIVAYDADRDQVAAIRNAEKERLEKRLGR</sequence>
<organism evidence="5 6">
    <name type="scientific">Ascobolus immersus RN42</name>
    <dbReference type="NCBI Taxonomy" id="1160509"/>
    <lineage>
        <taxon>Eukaryota</taxon>
        <taxon>Fungi</taxon>
        <taxon>Dikarya</taxon>
        <taxon>Ascomycota</taxon>
        <taxon>Pezizomycotina</taxon>
        <taxon>Pezizomycetes</taxon>
        <taxon>Pezizales</taxon>
        <taxon>Ascobolaceae</taxon>
        <taxon>Ascobolus</taxon>
    </lineage>
</organism>
<keyword evidence="6" id="KW-1185">Reference proteome</keyword>
<comment type="similarity">
    <text evidence="1">Belongs to the CCDC124 family.</text>
</comment>
<reference evidence="5 6" key="1">
    <citation type="journal article" date="2018" name="Nat. Ecol. Evol.">
        <title>Pezizomycetes genomes reveal the molecular basis of ectomycorrhizal truffle lifestyle.</title>
        <authorList>
            <person name="Murat C."/>
            <person name="Payen T."/>
            <person name="Noel B."/>
            <person name="Kuo A."/>
            <person name="Morin E."/>
            <person name="Chen J."/>
            <person name="Kohler A."/>
            <person name="Krizsan K."/>
            <person name="Balestrini R."/>
            <person name="Da Silva C."/>
            <person name="Montanini B."/>
            <person name="Hainaut M."/>
            <person name="Levati E."/>
            <person name="Barry K.W."/>
            <person name="Belfiori B."/>
            <person name="Cichocki N."/>
            <person name="Clum A."/>
            <person name="Dockter R.B."/>
            <person name="Fauchery L."/>
            <person name="Guy J."/>
            <person name="Iotti M."/>
            <person name="Le Tacon F."/>
            <person name="Lindquist E.A."/>
            <person name="Lipzen A."/>
            <person name="Malagnac F."/>
            <person name="Mello A."/>
            <person name="Molinier V."/>
            <person name="Miyauchi S."/>
            <person name="Poulain J."/>
            <person name="Riccioni C."/>
            <person name="Rubini A."/>
            <person name="Sitrit Y."/>
            <person name="Splivallo R."/>
            <person name="Traeger S."/>
            <person name="Wang M."/>
            <person name="Zifcakova L."/>
            <person name="Wipf D."/>
            <person name="Zambonelli A."/>
            <person name="Paolocci F."/>
            <person name="Nowrousian M."/>
            <person name="Ottonello S."/>
            <person name="Baldrian P."/>
            <person name="Spatafora J.W."/>
            <person name="Henrissat B."/>
            <person name="Nagy L.G."/>
            <person name="Aury J.M."/>
            <person name="Wincker P."/>
            <person name="Grigoriev I.V."/>
            <person name="Bonfante P."/>
            <person name="Martin F.M."/>
        </authorList>
    </citation>
    <scope>NUCLEOTIDE SEQUENCE [LARGE SCALE GENOMIC DNA]</scope>
    <source>
        <strain evidence="5 6">RN42</strain>
    </source>
</reference>
<name>A0A3N4ITD5_ASCIM</name>
<feature type="compositionally biased region" description="Basic and acidic residues" evidence="3">
    <location>
        <begin position="33"/>
        <end position="56"/>
    </location>
</feature>
<evidence type="ECO:0000256" key="1">
    <source>
        <dbReference type="ARBA" id="ARBA00008296"/>
    </source>
</evidence>
<evidence type="ECO:0000313" key="5">
    <source>
        <dbReference type="EMBL" id="RPA87988.1"/>
    </source>
</evidence>
<dbReference type="InterPro" id="IPR054414">
    <property type="entry name" value="Ccdc124/Oxs1_C"/>
</dbReference>
<dbReference type="GO" id="GO:0006366">
    <property type="term" value="P:transcription by RNA polymerase II"/>
    <property type="evidence" value="ECO:0007669"/>
    <property type="project" value="TreeGrafter"/>
</dbReference>
<keyword evidence="2" id="KW-0175">Coiled coil</keyword>
<feature type="compositionally biased region" description="Low complexity" evidence="3">
    <location>
        <begin position="71"/>
        <end position="87"/>
    </location>
</feature>
<gene>
    <name evidence="5" type="ORF">BJ508DRAFT_409909</name>
</gene>
<proteinExistence type="inferred from homology"/>
<dbReference type="Proteomes" id="UP000275078">
    <property type="component" value="Unassembled WGS sequence"/>
</dbReference>
<feature type="domain" description="Coiled-coil" evidence="4">
    <location>
        <begin position="102"/>
        <end position="179"/>
    </location>
</feature>
<evidence type="ECO:0000256" key="2">
    <source>
        <dbReference type="ARBA" id="ARBA00023054"/>
    </source>
</evidence>
<feature type="compositionally biased region" description="Basic residues" evidence="3">
    <location>
        <begin position="16"/>
        <end position="32"/>
    </location>
</feature>
<dbReference type="OrthoDB" id="76412at2759"/>
<evidence type="ECO:0000256" key="3">
    <source>
        <dbReference type="SAM" id="MobiDB-lite"/>
    </source>
</evidence>
<dbReference type="GO" id="GO:0003713">
    <property type="term" value="F:transcription coactivator activity"/>
    <property type="evidence" value="ECO:0007669"/>
    <property type="project" value="TreeGrafter"/>
</dbReference>